<reference evidence="2 3" key="1">
    <citation type="submission" date="2024-09" db="EMBL/GenBank/DDBJ databases">
        <title>Floridaenema gen nov. (Aerosakkonemataceae, Aerosakkonematales ord. nov., Cyanobacteria) from benthic tropical and subtropical fresh waters, with the description of four new species.</title>
        <authorList>
            <person name="Moretto J.A."/>
            <person name="Berthold D.E."/>
            <person name="Lefler F.W."/>
            <person name="Huang I.-S."/>
            <person name="Laughinghouse H. IV."/>
        </authorList>
    </citation>
    <scope>NUCLEOTIDE SEQUENCE [LARGE SCALE GENOMIC DNA]</scope>
    <source>
        <strain evidence="2 3">BLCC-F46</strain>
    </source>
</reference>
<protein>
    <submittedName>
        <fullName evidence="2">Uncharacterized protein</fullName>
    </submittedName>
</protein>
<sequence length="479" mass="54664">MLSDQFIAELRAVIQTQNHLLRKLETTVSDLEVKFADVSSQTEQIRELEKMMAEIETSVDFLEEDDLSDFQPDRILQLYNNRHLAVSHELVKIGFQDWNSFVKKCQIYALQQQLDPLAPYEALLTDADLKRLHDESYNAQFVWDKSDYVFVGASGILAAITDFLLVRIPATINTGEYSGQIGSPITEWLKQYNTNKGNDWFAKWAQHLSETCKVPYDNQKIIGGMYPRSHRLQSLGHDPILGFVFGVLDIMRGTITGFSYDKLTGNHTWVCEFVSSKYQPLGLIEAILRHIGHLISDVATPMGLPAPFMTLIQGINIGSFGENNRTVGEIARWMYLNGYDFRHFLVSGITPAVIEIMLRAYIMLRHYSEHGETKFNLASHPKYRSMLLVSHSIAALGNAGKIALMQGNPLAINYAEWMALFRYLIPSMKYWLFDEQRLRLEHLEKINETGWNELLENSEKIVQLVAKKDSSVMTLGELS</sequence>
<gene>
    <name evidence="2" type="ORF">ACE1CC_09320</name>
</gene>
<name>A0ABV4X4C2_9CYAN</name>
<dbReference type="Proteomes" id="UP001576774">
    <property type="component" value="Unassembled WGS sequence"/>
</dbReference>
<dbReference type="RefSeq" id="WP_413270189.1">
    <property type="nucleotide sequence ID" value="NZ_JBHFNQ010000068.1"/>
</dbReference>
<keyword evidence="3" id="KW-1185">Reference proteome</keyword>
<organism evidence="2 3">
    <name type="scientific">Floridaenema aerugineum BLCC-F46</name>
    <dbReference type="NCBI Taxonomy" id="3153654"/>
    <lineage>
        <taxon>Bacteria</taxon>
        <taxon>Bacillati</taxon>
        <taxon>Cyanobacteriota</taxon>
        <taxon>Cyanophyceae</taxon>
        <taxon>Oscillatoriophycideae</taxon>
        <taxon>Aerosakkonematales</taxon>
        <taxon>Aerosakkonemataceae</taxon>
        <taxon>Floridanema</taxon>
        <taxon>Floridanema aerugineum</taxon>
    </lineage>
</organism>
<feature type="coiled-coil region" evidence="1">
    <location>
        <begin position="7"/>
        <end position="65"/>
    </location>
</feature>
<dbReference type="EMBL" id="JBHFNQ010000068">
    <property type="protein sequence ID" value="MFB2877078.1"/>
    <property type="molecule type" value="Genomic_DNA"/>
</dbReference>
<keyword evidence="1" id="KW-0175">Coiled coil</keyword>
<accession>A0ABV4X4C2</accession>
<proteinExistence type="predicted"/>
<comment type="caution">
    <text evidence="2">The sequence shown here is derived from an EMBL/GenBank/DDBJ whole genome shotgun (WGS) entry which is preliminary data.</text>
</comment>
<evidence type="ECO:0000313" key="2">
    <source>
        <dbReference type="EMBL" id="MFB2877078.1"/>
    </source>
</evidence>
<evidence type="ECO:0000313" key="3">
    <source>
        <dbReference type="Proteomes" id="UP001576774"/>
    </source>
</evidence>
<evidence type="ECO:0000256" key="1">
    <source>
        <dbReference type="SAM" id="Coils"/>
    </source>
</evidence>